<organism evidence="2 3">
    <name type="scientific">Ciona savignyi</name>
    <name type="common">Pacific transparent sea squirt</name>
    <dbReference type="NCBI Taxonomy" id="51511"/>
    <lineage>
        <taxon>Eukaryota</taxon>
        <taxon>Metazoa</taxon>
        <taxon>Chordata</taxon>
        <taxon>Tunicata</taxon>
        <taxon>Ascidiacea</taxon>
        <taxon>Phlebobranchia</taxon>
        <taxon>Cionidae</taxon>
        <taxon>Ciona</taxon>
    </lineage>
</organism>
<dbReference type="AlphaFoldDB" id="H2ZLQ2"/>
<dbReference type="Ensembl" id="ENSCSAVT00000018719.1">
    <property type="protein sequence ID" value="ENSCSAVP00000018518.1"/>
    <property type="gene ID" value="ENSCSAVG00000010871.1"/>
</dbReference>
<dbReference type="Pfam" id="PF23723">
    <property type="entry name" value="TPR_EDRF1"/>
    <property type="match status" value="1"/>
</dbReference>
<evidence type="ECO:0000259" key="1">
    <source>
        <dbReference type="Pfam" id="PF23723"/>
    </source>
</evidence>
<proteinExistence type="predicted"/>
<reference evidence="3" key="1">
    <citation type="submission" date="2003-08" db="EMBL/GenBank/DDBJ databases">
        <authorList>
            <person name="Birren B."/>
            <person name="Nusbaum C."/>
            <person name="Abebe A."/>
            <person name="Abouelleil A."/>
            <person name="Adekoya E."/>
            <person name="Ait-zahra M."/>
            <person name="Allen N."/>
            <person name="Allen T."/>
            <person name="An P."/>
            <person name="Anderson M."/>
            <person name="Anderson S."/>
            <person name="Arachchi H."/>
            <person name="Armbruster J."/>
            <person name="Bachantsang P."/>
            <person name="Baldwin J."/>
            <person name="Barry A."/>
            <person name="Bayul T."/>
            <person name="Blitshsteyn B."/>
            <person name="Bloom T."/>
            <person name="Blye J."/>
            <person name="Boguslavskiy L."/>
            <person name="Borowsky M."/>
            <person name="Boukhgalter B."/>
            <person name="Brunache A."/>
            <person name="Butler J."/>
            <person name="Calixte N."/>
            <person name="Calvo S."/>
            <person name="Camarata J."/>
            <person name="Campo K."/>
            <person name="Chang J."/>
            <person name="Cheshatsang Y."/>
            <person name="Citroen M."/>
            <person name="Collymore A."/>
            <person name="Considine T."/>
            <person name="Cook A."/>
            <person name="Cooke P."/>
            <person name="Corum B."/>
            <person name="Cuomo C."/>
            <person name="David R."/>
            <person name="Dawoe T."/>
            <person name="Degray S."/>
            <person name="Dodge S."/>
            <person name="Dooley K."/>
            <person name="Dorje P."/>
            <person name="Dorjee K."/>
            <person name="Dorris L."/>
            <person name="Duffey N."/>
            <person name="Dupes A."/>
            <person name="Elkins T."/>
            <person name="Engels R."/>
            <person name="Erickson J."/>
            <person name="Farina A."/>
            <person name="Faro S."/>
            <person name="Ferreira P."/>
            <person name="Fischer H."/>
            <person name="Fitzgerald M."/>
            <person name="Foley K."/>
            <person name="Gage D."/>
            <person name="Galagan J."/>
            <person name="Gearin G."/>
            <person name="Gnerre S."/>
            <person name="Gnirke A."/>
            <person name="Goyette A."/>
            <person name="Graham J."/>
            <person name="Grandbois E."/>
            <person name="Gyaltsen K."/>
            <person name="Hafez N."/>
            <person name="Hagopian D."/>
            <person name="Hagos B."/>
            <person name="Hall J."/>
            <person name="Hatcher B."/>
            <person name="Heller A."/>
            <person name="Higgins H."/>
            <person name="Honan T."/>
            <person name="Horn A."/>
            <person name="Houde N."/>
            <person name="Hughes L."/>
            <person name="Hulme W."/>
            <person name="Husby E."/>
            <person name="Iliev I."/>
            <person name="Jaffe D."/>
            <person name="Jones C."/>
            <person name="Kamal M."/>
            <person name="Kamat A."/>
            <person name="Kamvysselis M."/>
            <person name="Karlsson E."/>
            <person name="Kells C."/>
            <person name="Kieu A."/>
            <person name="Kisner P."/>
            <person name="Kodira C."/>
            <person name="Kulbokas E."/>
            <person name="Labutti K."/>
            <person name="Lama D."/>
            <person name="Landers T."/>
            <person name="Leger J."/>
            <person name="Levine S."/>
            <person name="Lewis D."/>
            <person name="Lewis T."/>
            <person name="Lindblad-toh K."/>
            <person name="Liu X."/>
            <person name="Lokyitsang T."/>
            <person name="Lokyitsang Y."/>
            <person name="Lucien O."/>
            <person name="Lui A."/>
            <person name="Ma L.J."/>
            <person name="Mabbitt R."/>
            <person name="Macdonald J."/>
            <person name="Maclean C."/>
            <person name="Major J."/>
            <person name="Manning J."/>
            <person name="Marabella R."/>
            <person name="Maru K."/>
            <person name="Matthews C."/>
            <person name="Mauceli E."/>
            <person name="Mccarthy M."/>
            <person name="Mcdonough S."/>
            <person name="Mcghee T."/>
            <person name="Meldrim J."/>
            <person name="Meneus L."/>
            <person name="Mesirov J."/>
            <person name="Mihalev A."/>
            <person name="Mihova T."/>
            <person name="Mikkelsen T."/>
            <person name="Mlenga V."/>
            <person name="Moru K."/>
            <person name="Mozes J."/>
            <person name="Mulrain L."/>
            <person name="Munson G."/>
            <person name="Naylor J."/>
            <person name="Newes C."/>
            <person name="Nguyen C."/>
            <person name="Nguyen N."/>
            <person name="Nguyen T."/>
            <person name="Nicol R."/>
            <person name="Nielsen C."/>
            <person name="Nizzari M."/>
            <person name="Norbu C."/>
            <person name="Norbu N."/>
            <person name="O'donnell P."/>
            <person name="Okoawo O."/>
            <person name="O'leary S."/>
            <person name="Omotosho B."/>
            <person name="O'neill K."/>
            <person name="Osman S."/>
            <person name="Parker S."/>
            <person name="Perrin D."/>
            <person name="Phunkhang P."/>
            <person name="Piqani B."/>
            <person name="Purcell S."/>
            <person name="Rachupka T."/>
            <person name="Ramasamy U."/>
            <person name="Rameau R."/>
            <person name="Ray V."/>
            <person name="Raymond C."/>
            <person name="Retta R."/>
            <person name="Richardson S."/>
            <person name="Rise C."/>
            <person name="Rodriguez J."/>
            <person name="Rogers J."/>
            <person name="Rogov P."/>
            <person name="Rutman M."/>
            <person name="Schupbach R."/>
            <person name="Seaman C."/>
            <person name="Settipalli S."/>
            <person name="Sharpe T."/>
            <person name="Sheridan J."/>
            <person name="Sherpa N."/>
            <person name="Shi J."/>
            <person name="Smirnov S."/>
            <person name="Smith C."/>
            <person name="Sougnez C."/>
            <person name="Spencer B."/>
            <person name="Stalker J."/>
            <person name="Stange-thomann N."/>
            <person name="Stavropoulos S."/>
            <person name="Stetson K."/>
            <person name="Stone C."/>
            <person name="Stone S."/>
            <person name="Stubbs M."/>
            <person name="Talamas J."/>
            <person name="Tchuinga P."/>
            <person name="Tenzing P."/>
            <person name="Tesfaye S."/>
            <person name="Theodore J."/>
            <person name="Thoulutsang Y."/>
            <person name="Topham K."/>
            <person name="Towey S."/>
            <person name="Tsamla T."/>
            <person name="Tsomo N."/>
            <person name="Vallee D."/>
            <person name="Vassiliev H."/>
            <person name="Venkataraman V."/>
            <person name="Vinson J."/>
            <person name="Vo A."/>
            <person name="Wade C."/>
            <person name="Wang S."/>
            <person name="Wangchuk T."/>
            <person name="Wangdi T."/>
            <person name="Whittaker C."/>
            <person name="Wilkinson J."/>
            <person name="Wu Y."/>
            <person name="Wyman D."/>
            <person name="Yadav S."/>
            <person name="Yang S."/>
            <person name="Yang X."/>
            <person name="Yeager S."/>
            <person name="Yee E."/>
            <person name="Young G."/>
            <person name="Zainoun J."/>
            <person name="Zembeck L."/>
            <person name="Zimmer A."/>
            <person name="Zody M."/>
            <person name="Lander E."/>
        </authorList>
    </citation>
    <scope>NUCLEOTIDE SEQUENCE [LARGE SCALE GENOMIC DNA]</scope>
</reference>
<sequence length="94" mass="10695">MTESTKRRHNKMLAGSHYDKAISHFKQLSHEMSIDYFRVLLEKLAMHENSIEANVTSNPSAKVKLILEALGLALPCVEPLNKLQDSLQEFIAHH</sequence>
<dbReference type="Proteomes" id="UP000007875">
    <property type="component" value="Unassembled WGS sequence"/>
</dbReference>
<evidence type="ECO:0000313" key="3">
    <source>
        <dbReference type="Proteomes" id="UP000007875"/>
    </source>
</evidence>
<reference evidence="2" key="2">
    <citation type="submission" date="2025-08" db="UniProtKB">
        <authorList>
            <consortium name="Ensembl"/>
        </authorList>
    </citation>
    <scope>IDENTIFICATION</scope>
</reference>
<protein>
    <recommendedName>
        <fullName evidence="1">EDRF1 TPR repeats region domain-containing protein</fullName>
    </recommendedName>
</protein>
<dbReference type="InterPro" id="IPR056583">
    <property type="entry name" value="EDRF1_TPR"/>
</dbReference>
<dbReference type="InParanoid" id="H2ZLQ2"/>
<accession>H2ZLQ2</accession>
<keyword evidence="3" id="KW-1185">Reference proteome</keyword>
<name>H2ZLQ2_CIOSA</name>
<dbReference type="HOGENOM" id="CLU_2391529_0_0_1"/>
<reference evidence="2" key="3">
    <citation type="submission" date="2025-09" db="UniProtKB">
        <authorList>
            <consortium name="Ensembl"/>
        </authorList>
    </citation>
    <scope>IDENTIFICATION</scope>
</reference>
<evidence type="ECO:0000313" key="2">
    <source>
        <dbReference type="Ensembl" id="ENSCSAVP00000018518.1"/>
    </source>
</evidence>
<feature type="domain" description="EDRF1 TPR repeats region" evidence="1">
    <location>
        <begin position="3"/>
        <end position="89"/>
    </location>
</feature>